<dbReference type="VEuPathDB" id="FungiDB:BDEG_22388"/>
<dbReference type="Proteomes" id="UP000077115">
    <property type="component" value="Unassembled WGS sequence"/>
</dbReference>
<gene>
    <name evidence="1" type="ORF">BDEG_22388</name>
</gene>
<organism evidence="1 2">
    <name type="scientific">Batrachochytrium dendrobatidis (strain JEL423)</name>
    <dbReference type="NCBI Taxonomy" id="403673"/>
    <lineage>
        <taxon>Eukaryota</taxon>
        <taxon>Fungi</taxon>
        <taxon>Fungi incertae sedis</taxon>
        <taxon>Chytridiomycota</taxon>
        <taxon>Chytridiomycota incertae sedis</taxon>
        <taxon>Chytridiomycetes</taxon>
        <taxon>Rhizophydiales</taxon>
        <taxon>Rhizophydiales incertae sedis</taxon>
        <taxon>Batrachochytrium</taxon>
    </lineage>
</organism>
<dbReference type="EMBL" id="DS022301">
    <property type="protein sequence ID" value="OAJ38464.1"/>
    <property type="molecule type" value="Genomic_DNA"/>
</dbReference>
<protein>
    <submittedName>
        <fullName evidence="1">Uncharacterized protein</fullName>
    </submittedName>
</protein>
<name>A0A177WFK3_BATDL</name>
<sequence length="189" mass="21913">MSSPVTSSPFVSDPNPKNGVANMWIIKHISSIYRLWPHSKSKRKDYFNDVYSCNETLNSHSAGCDKRFSLFTRNTPRQPNRIKPSKPRQWSIRHKKLFFSDKSRQQKPCLFDDLDFNLCRDFYPAATLSAAPPIKGIPESRKHARKLRPFVEAKYSNVYVQLENGDWEFSHCNASGQVVAVYHIKKHLI</sequence>
<accession>A0A177WFK3</accession>
<evidence type="ECO:0000313" key="1">
    <source>
        <dbReference type="EMBL" id="OAJ38464.1"/>
    </source>
</evidence>
<reference evidence="1 2" key="1">
    <citation type="submission" date="2006-10" db="EMBL/GenBank/DDBJ databases">
        <title>The Genome Sequence of Batrachochytrium dendrobatidis JEL423.</title>
        <authorList>
            <consortium name="The Broad Institute Genome Sequencing Platform"/>
            <person name="Birren B."/>
            <person name="Lander E."/>
            <person name="Galagan J."/>
            <person name="Cuomo C."/>
            <person name="Devon K."/>
            <person name="Jaffe D."/>
            <person name="Butler J."/>
            <person name="Alvarez P."/>
            <person name="Gnerre S."/>
            <person name="Grabherr M."/>
            <person name="Kleber M."/>
            <person name="Mauceli E."/>
            <person name="Brockman W."/>
            <person name="Young S."/>
            <person name="LaButti K."/>
            <person name="Sykes S."/>
            <person name="DeCaprio D."/>
            <person name="Crawford M."/>
            <person name="Koehrsen M."/>
            <person name="Engels R."/>
            <person name="Montgomery P."/>
            <person name="Pearson M."/>
            <person name="Howarth C."/>
            <person name="Larson L."/>
            <person name="White J."/>
            <person name="O'Leary S."/>
            <person name="Kodira C."/>
            <person name="Zeng Q."/>
            <person name="Yandava C."/>
            <person name="Alvarado L."/>
            <person name="Longcore J."/>
            <person name="James T."/>
        </authorList>
    </citation>
    <scope>NUCLEOTIDE SEQUENCE [LARGE SCALE GENOMIC DNA]</scope>
    <source>
        <strain evidence="1 2">JEL423</strain>
    </source>
</reference>
<reference evidence="1 2" key="2">
    <citation type="submission" date="2016-05" db="EMBL/GenBank/DDBJ databases">
        <title>Lineage-specific infection strategies underlie the spectrum of fungal disease in amphibians.</title>
        <authorList>
            <person name="Cuomo C.A."/>
            <person name="Farrer R.A."/>
            <person name="James T."/>
            <person name="Longcore J."/>
            <person name="Birren B."/>
        </authorList>
    </citation>
    <scope>NUCLEOTIDE SEQUENCE [LARGE SCALE GENOMIC DNA]</scope>
    <source>
        <strain evidence="1 2">JEL423</strain>
    </source>
</reference>
<evidence type="ECO:0000313" key="2">
    <source>
        <dbReference type="Proteomes" id="UP000077115"/>
    </source>
</evidence>
<proteinExistence type="predicted"/>
<dbReference type="AlphaFoldDB" id="A0A177WFK3"/>